<dbReference type="AlphaFoldDB" id="A0A935MAF0"/>
<evidence type="ECO:0000259" key="2">
    <source>
        <dbReference type="Pfam" id="PF18970"/>
    </source>
</evidence>
<evidence type="ECO:0000256" key="1">
    <source>
        <dbReference type="SAM" id="MobiDB-lite"/>
    </source>
</evidence>
<dbReference type="EMBL" id="JADKGK010000003">
    <property type="protein sequence ID" value="MBL0002474.1"/>
    <property type="molecule type" value="Genomic_DNA"/>
</dbReference>
<dbReference type="EMBL" id="JADIXZ010000001">
    <property type="protein sequence ID" value="MBK6299718.1"/>
    <property type="molecule type" value="Genomic_DNA"/>
</dbReference>
<feature type="region of interest" description="Disordered" evidence="1">
    <location>
        <begin position="1"/>
        <end position="114"/>
    </location>
</feature>
<name>A0A935MAF0_9MICO</name>
<reference evidence="6 7" key="1">
    <citation type="submission" date="2020-10" db="EMBL/GenBank/DDBJ databases">
        <title>Connecting structure to function with the recovery of over 1000 high-quality activated sludge metagenome-assembled genomes encoding full-length rRNA genes using long-read sequencing.</title>
        <authorList>
            <person name="Singleton C.M."/>
            <person name="Petriglieri F."/>
            <person name="Kristensen J.M."/>
            <person name="Kirkegaard R.H."/>
            <person name="Michaelsen T.Y."/>
            <person name="Andersen M.H."/>
            <person name="Karst S.M."/>
            <person name="Dueholm M.S."/>
            <person name="Nielsen P.H."/>
            <person name="Albertsen M."/>
        </authorList>
    </citation>
    <scope>NUCLEOTIDE SEQUENCE [LARGE SCALE GENOMIC DNA]</scope>
    <source>
        <strain evidence="3">AalE_18-Q3-R2-46_BAT3C.188</strain>
        <strain evidence="4">Ega_18-Q3-R5-49_MAXAC.001</strain>
        <strain evidence="5">Ribe_18-Q3-R11-54_MAXAC.001</strain>
    </source>
</reference>
<dbReference type="Proteomes" id="UP000718281">
    <property type="component" value="Unassembled WGS sequence"/>
</dbReference>
<gene>
    <name evidence="3" type="ORF">IPF40_01225</name>
    <name evidence="4" type="ORF">IPI13_11030</name>
    <name evidence="5" type="ORF">IPP00_00160</name>
</gene>
<dbReference type="InterPro" id="IPR043763">
    <property type="entry name" value="DUF5709"/>
</dbReference>
<evidence type="ECO:0000313" key="5">
    <source>
        <dbReference type="EMBL" id="MBL0002474.1"/>
    </source>
</evidence>
<feature type="domain" description="DUF5709" evidence="2">
    <location>
        <begin position="121"/>
        <end position="168"/>
    </location>
</feature>
<evidence type="ECO:0000313" key="7">
    <source>
        <dbReference type="Proteomes" id="UP000726105"/>
    </source>
</evidence>
<dbReference type="Proteomes" id="UP000886632">
    <property type="component" value="Unassembled WGS sequence"/>
</dbReference>
<organism evidence="4 7">
    <name type="scientific">Candidatus Phosphoribacter hodrii</name>
    <dbReference type="NCBI Taxonomy" id="2953743"/>
    <lineage>
        <taxon>Bacteria</taxon>
        <taxon>Bacillati</taxon>
        <taxon>Actinomycetota</taxon>
        <taxon>Actinomycetes</taxon>
        <taxon>Micrococcales</taxon>
        <taxon>Dermatophilaceae</taxon>
        <taxon>Candidatus Phosphoribacter</taxon>
    </lineage>
</organism>
<dbReference type="EMBL" id="JADJIB010000004">
    <property type="protein sequence ID" value="MBK7273658.1"/>
    <property type="molecule type" value="Genomic_DNA"/>
</dbReference>
<dbReference type="Proteomes" id="UP000726105">
    <property type="component" value="Unassembled WGS sequence"/>
</dbReference>
<protein>
    <recommendedName>
        <fullName evidence="2">DUF5709 domain-containing protein</fullName>
    </recommendedName>
</protein>
<evidence type="ECO:0000313" key="6">
    <source>
        <dbReference type="Proteomes" id="UP000718281"/>
    </source>
</evidence>
<feature type="compositionally biased region" description="Basic and acidic residues" evidence="1">
    <location>
        <begin position="66"/>
        <end position="78"/>
    </location>
</feature>
<feature type="compositionally biased region" description="Basic and acidic residues" evidence="1">
    <location>
        <begin position="95"/>
        <end position="106"/>
    </location>
</feature>
<proteinExistence type="predicted"/>
<accession>A0A935MAF0</accession>
<sequence>MSTDEAAFDNDTIGDGLEVWSVDDEDQLQQGDTLIDRGVDDVLDEGFSPPDRPRGSYAYGTTAAEQRGHETIDQRILQEEPDPYSAYGAPDDESGEQRGRKEKIGGDDPDSIYADADYVGQAGRVRSGRIVASAEDGNTEFENDVFAGDVGIDGGGASAEEAAMHIIDLDSDEDLED</sequence>
<comment type="caution">
    <text evidence="4">The sequence shown here is derived from an EMBL/GenBank/DDBJ whole genome shotgun (WGS) entry which is preliminary data.</text>
</comment>
<evidence type="ECO:0000313" key="3">
    <source>
        <dbReference type="EMBL" id="MBK6299718.1"/>
    </source>
</evidence>
<evidence type="ECO:0000313" key="4">
    <source>
        <dbReference type="EMBL" id="MBK7273658.1"/>
    </source>
</evidence>
<dbReference type="Pfam" id="PF18970">
    <property type="entry name" value="DUF5709"/>
    <property type="match status" value="1"/>
</dbReference>